<sequence>MSATTTPAYTPTPISKRRSLVEDNVTDRTLVKKPKHPSIAPGSSTADTSSMANASAPIDTLLSHECLDLAPYSKSTLAFTPSHPSDTITMEQTRVFEHKPDTVDKFLARIALIVQTTMTQDQSQTKMAARTAFLQCEDLGLDERIYHLVIEGLNEAIKVLLAELDQSVHDNADLLDLWLIQWHTYCRRLARVNFIFDVVNYPYVIKQTRYTSLNDLGRRLYADALCKKEHLTQAVIRDTIVILTNYRRRTVKDKSQLVKTLQLLHRDFWPMMPQFNRALVDASRHYFDLNAKRGLDAMTMSRYLTFCFKLIVLEQSLQHELQPFLAETQPVVLRIASESLILNHLDTILKDFVLLIQNQTLLGHLYCLALQFDQVAKIQDAFANHVKDNLRKLVIVDDLRTILHSSSQCLQFVTNIHRFRLEMQLVIETAFMNDSAFTGSLKDGLETIINEHSSLVADCIAHFFYYSLLLKANTTTPDDTIHAMLSLALELFRSVQAKDVCRAQLQVLLAKTLLWDDSPDLTMITFLVENLRDECGKEFVLDLLAMVEDVSASKKLSLQLIEKKATQILHPVLVQNKHWPLRAFWGQKSQIKRPSQLREEKDDFCEAYKHDFPKRRLYWIPSLGTTLTTAYYLHGQINLHTTEIQAVLLLFLAKHSQSRYTPSALGKRNGIYQKDIYEHLKPLCMPSLPLVTHDAYLDKDKSHPMDTYRLNLDFIPTQPFASLVDDSLIPGCLKVSDTHETEKHVLFSRQQKLEAVVMNILKAKRTCTFNELQELVLARKGRPWATFKNLIKPALNTLADRGLVVKKNDTHSYQYQE</sequence>
<dbReference type="SMART" id="SM00182">
    <property type="entry name" value="CULLIN"/>
    <property type="match status" value="1"/>
</dbReference>
<dbReference type="SUPFAM" id="SSF46785">
    <property type="entry name" value="Winged helix' DNA-binding domain"/>
    <property type="match status" value="1"/>
</dbReference>
<dbReference type="PANTHER" id="PTHR11932">
    <property type="entry name" value="CULLIN"/>
    <property type="match status" value="1"/>
</dbReference>
<accession>A0A1X2GDX5</accession>
<name>A0A1X2GDX5_9FUNG</name>
<dbReference type="Pfam" id="PF26557">
    <property type="entry name" value="Cullin_AB"/>
    <property type="match status" value="1"/>
</dbReference>
<organism evidence="6 7">
    <name type="scientific">Hesseltinella vesiculosa</name>
    <dbReference type="NCBI Taxonomy" id="101127"/>
    <lineage>
        <taxon>Eukaryota</taxon>
        <taxon>Fungi</taxon>
        <taxon>Fungi incertae sedis</taxon>
        <taxon>Mucoromycota</taxon>
        <taxon>Mucoromycotina</taxon>
        <taxon>Mucoromycetes</taxon>
        <taxon>Mucorales</taxon>
        <taxon>Cunninghamellaceae</taxon>
        <taxon>Hesseltinella</taxon>
    </lineage>
</organism>
<feature type="compositionally biased region" description="Polar residues" evidence="4">
    <location>
        <begin position="41"/>
        <end position="52"/>
    </location>
</feature>
<dbReference type="InterPro" id="IPR016158">
    <property type="entry name" value="Cullin_homology"/>
</dbReference>
<evidence type="ECO:0000256" key="1">
    <source>
        <dbReference type="ARBA" id="ARBA00006019"/>
    </source>
</evidence>
<dbReference type="PROSITE" id="PS50069">
    <property type="entry name" value="CULLIN_2"/>
    <property type="match status" value="1"/>
</dbReference>
<dbReference type="Gene3D" id="3.30.230.130">
    <property type="entry name" value="Cullin, Chain C, Domain 2"/>
    <property type="match status" value="1"/>
</dbReference>
<reference evidence="6 7" key="1">
    <citation type="submission" date="2016-07" db="EMBL/GenBank/DDBJ databases">
        <title>Pervasive Adenine N6-methylation of Active Genes in Fungi.</title>
        <authorList>
            <consortium name="DOE Joint Genome Institute"/>
            <person name="Mondo S.J."/>
            <person name="Dannebaum R.O."/>
            <person name="Kuo R.C."/>
            <person name="Labutti K."/>
            <person name="Haridas S."/>
            <person name="Kuo A."/>
            <person name="Salamov A."/>
            <person name="Ahrendt S.R."/>
            <person name="Lipzen A."/>
            <person name="Sullivan W."/>
            <person name="Andreopoulos W.B."/>
            <person name="Clum A."/>
            <person name="Lindquist E."/>
            <person name="Daum C."/>
            <person name="Ramamoorthy G.K."/>
            <person name="Gryganskyi A."/>
            <person name="Culley D."/>
            <person name="Magnuson J.K."/>
            <person name="James T.Y."/>
            <person name="O'Malley M.A."/>
            <person name="Stajich J.E."/>
            <person name="Spatafora J.W."/>
            <person name="Visel A."/>
            <person name="Grigoriev I.V."/>
        </authorList>
    </citation>
    <scope>NUCLEOTIDE SEQUENCE [LARGE SCALE GENOMIC DNA]</scope>
    <source>
        <strain evidence="6 7">NRRL 3301</strain>
    </source>
</reference>
<dbReference type="InterPro" id="IPR045093">
    <property type="entry name" value="Cullin"/>
</dbReference>
<dbReference type="EMBL" id="MCGT01000020">
    <property type="protein sequence ID" value="ORX51613.1"/>
    <property type="molecule type" value="Genomic_DNA"/>
</dbReference>
<comment type="similarity">
    <text evidence="1 2 3">Belongs to the cullin family.</text>
</comment>
<dbReference type="InterPro" id="IPR059120">
    <property type="entry name" value="Cullin-like_AB"/>
</dbReference>
<gene>
    <name evidence="6" type="ORF">DM01DRAFT_1337119</name>
</gene>
<dbReference type="STRING" id="101127.A0A1X2GDX5"/>
<evidence type="ECO:0000256" key="4">
    <source>
        <dbReference type="SAM" id="MobiDB-lite"/>
    </source>
</evidence>
<evidence type="ECO:0000313" key="7">
    <source>
        <dbReference type="Proteomes" id="UP000242146"/>
    </source>
</evidence>
<dbReference type="SUPFAM" id="SSF74788">
    <property type="entry name" value="Cullin repeat-like"/>
    <property type="match status" value="1"/>
</dbReference>
<dbReference type="Proteomes" id="UP000242146">
    <property type="component" value="Unassembled WGS sequence"/>
</dbReference>
<comment type="caution">
    <text evidence="6">The sequence shown here is derived from an EMBL/GenBank/DDBJ whole genome shotgun (WGS) entry which is preliminary data.</text>
</comment>
<dbReference type="InterPro" id="IPR036317">
    <property type="entry name" value="Cullin_homology_sf"/>
</dbReference>
<protein>
    <recommendedName>
        <fullName evidence="5">Cullin family profile domain-containing protein</fullName>
    </recommendedName>
</protein>
<dbReference type="OrthoDB" id="27073at2759"/>
<dbReference type="GO" id="GO:0006511">
    <property type="term" value="P:ubiquitin-dependent protein catabolic process"/>
    <property type="evidence" value="ECO:0007669"/>
    <property type="project" value="InterPro"/>
</dbReference>
<evidence type="ECO:0000259" key="5">
    <source>
        <dbReference type="PROSITE" id="PS50069"/>
    </source>
</evidence>
<evidence type="ECO:0000256" key="3">
    <source>
        <dbReference type="RuleBase" id="RU003829"/>
    </source>
</evidence>
<dbReference type="InterPro" id="IPR016159">
    <property type="entry name" value="Cullin_repeat-like_dom_sf"/>
</dbReference>
<keyword evidence="7" id="KW-1185">Reference proteome</keyword>
<evidence type="ECO:0000256" key="2">
    <source>
        <dbReference type="PROSITE-ProRule" id="PRU00330"/>
    </source>
</evidence>
<dbReference type="SUPFAM" id="SSF75632">
    <property type="entry name" value="Cullin homology domain"/>
    <property type="match status" value="1"/>
</dbReference>
<dbReference type="InterPro" id="IPR036390">
    <property type="entry name" value="WH_DNA-bd_sf"/>
</dbReference>
<feature type="region of interest" description="Disordered" evidence="4">
    <location>
        <begin position="33"/>
        <end position="52"/>
    </location>
</feature>
<dbReference type="GO" id="GO:0031625">
    <property type="term" value="F:ubiquitin protein ligase binding"/>
    <property type="evidence" value="ECO:0007669"/>
    <property type="project" value="InterPro"/>
</dbReference>
<evidence type="ECO:0000313" key="6">
    <source>
        <dbReference type="EMBL" id="ORX51613.1"/>
    </source>
</evidence>
<dbReference type="InterPro" id="IPR036388">
    <property type="entry name" value="WH-like_DNA-bd_sf"/>
</dbReference>
<proteinExistence type="inferred from homology"/>
<dbReference type="Pfam" id="PF00888">
    <property type="entry name" value="Cullin"/>
    <property type="match status" value="1"/>
</dbReference>
<dbReference type="Gene3D" id="1.10.10.10">
    <property type="entry name" value="Winged helix-like DNA-binding domain superfamily/Winged helix DNA-binding domain"/>
    <property type="match status" value="1"/>
</dbReference>
<dbReference type="AlphaFoldDB" id="A0A1X2GDX5"/>
<feature type="domain" description="Cullin family profile" evidence="5">
    <location>
        <begin position="465"/>
        <end position="684"/>
    </location>
</feature>
<dbReference type="InterPro" id="IPR001373">
    <property type="entry name" value="Cullin_N"/>
</dbReference>
<dbReference type="Gene3D" id="1.20.1310.10">
    <property type="entry name" value="Cullin Repeats"/>
    <property type="match status" value="3"/>
</dbReference>